<evidence type="ECO:0000256" key="3">
    <source>
        <dbReference type="ARBA" id="ARBA00022679"/>
    </source>
</evidence>
<dbReference type="PANTHER" id="PTHR43667">
    <property type="entry name" value="CYCLOPROPANE-FATTY-ACYL-PHOSPHOLIPID SYNTHASE"/>
    <property type="match status" value="1"/>
</dbReference>
<reference evidence="7 8" key="1">
    <citation type="submission" date="2019-04" db="EMBL/GenBank/DDBJ databases">
        <title>Microbes associate with the intestines of laboratory mice.</title>
        <authorList>
            <person name="Navarre W."/>
            <person name="Wong E."/>
            <person name="Huang K."/>
            <person name="Tropini C."/>
            <person name="Ng K."/>
            <person name="Yu B."/>
        </authorList>
    </citation>
    <scope>NUCLEOTIDE SEQUENCE [LARGE SCALE GENOMIC DNA]</scope>
    <source>
        <strain evidence="7 8">NM62_B4-13</strain>
    </source>
</reference>
<dbReference type="GO" id="GO:0006629">
    <property type="term" value="P:lipid metabolic process"/>
    <property type="evidence" value="ECO:0007669"/>
    <property type="project" value="UniProtKB-KW"/>
</dbReference>
<dbReference type="RefSeq" id="WP_136005368.1">
    <property type="nucleotide sequence ID" value="NZ_SRYW01000009.1"/>
</dbReference>
<dbReference type="PANTHER" id="PTHR43667:SF1">
    <property type="entry name" value="CYCLOPROPANE-FATTY-ACYL-PHOSPHOLIPID SYNTHASE"/>
    <property type="match status" value="1"/>
</dbReference>
<protein>
    <submittedName>
        <fullName evidence="7">Class I SAM-dependent methyltransferase</fullName>
    </submittedName>
</protein>
<name>A0A4S2CX43_STEMA</name>
<keyword evidence="5" id="KW-0443">Lipid metabolism</keyword>
<proteinExistence type="inferred from homology"/>
<dbReference type="InterPro" id="IPR050723">
    <property type="entry name" value="CFA/CMAS"/>
</dbReference>
<dbReference type="Gene3D" id="3.40.50.150">
    <property type="entry name" value="Vaccinia Virus protein VP39"/>
    <property type="match status" value="1"/>
</dbReference>
<dbReference type="OrthoDB" id="9760689at2"/>
<dbReference type="Pfam" id="PF08241">
    <property type="entry name" value="Methyltransf_11"/>
    <property type="match status" value="1"/>
</dbReference>
<dbReference type="EMBL" id="SRYW01000009">
    <property type="protein sequence ID" value="TGY33567.1"/>
    <property type="molecule type" value="Genomic_DNA"/>
</dbReference>
<evidence type="ECO:0000256" key="4">
    <source>
        <dbReference type="ARBA" id="ARBA00022691"/>
    </source>
</evidence>
<gene>
    <name evidence="7" type="ORF">E5352_11495</name>
</gene>
<dbReference type="InterPro" id="IPR013216">
    <property type="entry name" value="Methyltransf_11"/>
</dbReference>
<dbReference type="AlphaFoldDB" id="A0A4S2CX43"/>
<accession>A0A4S2CX43</accession>
<evidence type="ECO:0000256" key="5">
    <source>
        <dbReference type="ARBA" id="ARBA00023098"/>
    </source>
</evidence>
<evidence type="ECO:0000259" key="6">
    <source>
        <dbReference type="Pfam" id="PF08241"/>
    </source>
</evidence>
<dbReference type="CDD" id="cd02440">
    <property type="entry name" value="AdoMet_MTases"/>
    <property type="match status" value="1"/>
</dbReference>
<dbReference type="SUPFAM" id="SSF53335">
    <property type="entry name" value="S-adenosyl-L-methionine-dependent methyltransferases"/>
    <property type="match status" value="1"/>
</dbReference>
<evidence type="ECO:0000256" key="2">
    <source>
        <dbReference type="ARBA" id="ARBA00022603"/>
    </source>
</evidence>
<dbReference type="GO" id="GO:0032259">
    <property type="term" value="P:methylation"/>
    <property type="evidence" value="ECO:0007669"/>
    <property type="project" value="UniProtKB-KW"/>
</dbReference>
<keyword evidence="4" id="KW-0949">S-adenosyl-L-methionine</keyword>
<comment type="similarity">
    <text evidence="1">Belongs to the CFA/CMAS family.</text>
</comment>
<evidence type="ECO:0000313" key="7">
    <source>
        <dbReference type="EMBL" id="TGY33567.1"/>
    </source>
</evidence>
<sequence>MSCPPAATGVTRLLSPEHLAAQLRHPHGEHALAIAESMNRSNGALNRAAIALLAVGPAERVLEIGPGNAAFAGDLLHAAGSRYLGIEVSSDMVEAAQARLHATGLEDRAEIRLGDAHALALPEACMDAALAVNTLYFWEDLRTPLEELARVLRPGARLCLAFGDAAFMRTLPFAAHGFHLHALAEVELALRSAGLRVCGWRSHRETGTGNDGRQIDKHFHLLLARR</sequence>
<evidence type="ECO:0000256" key="1">
    <source>
        <dbReference type="ARBA" id="ARBA00010815"/>
    </source>
</evidence>
<dbReference type="InterPro" id="IPR029063">
    <property type="entry name" value="SAM-dependent_MTases_sf"/>
</dbReference>
<evidence type="ECO:0000313" key="8">
    <source>
        <dbReference type="Proteomes" id="UP000306631"/>
    </source>
</evidence>
<organism evidence="7 8">
    <name type="scientific">Stenotrophomonas maltophilia</name>
    <name type="common">Pseudomonas maltophilia</name>
    <name type="synonym">Xanthomonas maltophilia</name>
    <dbReference type="NCBI Taxonomy" id="40324"/>
    <lineage>
        <taxon>Bacteria</taxon>
        <taxon>Pseudomonadati</taxon>
        <taxon>Pseudomonadota</taxon>
        <taxon>Gammaproteobacteria</taxon>
        <taxon>Lysobacterales</taxon>
        <taxon>Lysobacteraceae</taxon>
        <taxon>Stenotrophomonas</taxon>
        <taxon>Stenotrophomonas maltophilia group</taxon>
    </lineage>
</organism>
<dbReference type="Proteomes" id="UP000306631">
    <property type="component" value="Unassembled WGS sequence"/>
</dbReference>
<feature type="domain" description="Methyltransferase type 11" evidence="6">
    <location>
        <begin position="62"/>
        <end position="159"/>
    </location>
</feature>
<dbReference type="GO" id="GO:0008757">
    <property type="term" value="F:S-adenosylmethionine-dependent methyltransferase activity"/>
    <property type="evidence" value="ECO:0007669"/>
    <property type="project" value="InterPro"/>
</dbReference>
<keyword evidence="3 7" id="KW-0808">Transferase</keyword>
<keyword evidence="2 7" id="KW-0489">Methyltransferase</keyword>
<comment type="caution">
    <text evidence="7">The sequence shown here is derived from an EMBL/GenBank/DDBJ whole genome shotgun (WGS) entry which is preliminary data.</text>
</comment>